<dbReference type="InterPro" id="IPR051610">
    <property type="entry name" value="GPI/OXD"/>
</dbReference>
<gene>
    <name evidence="3" type="ORF">BG258_11025</name>
</gene>
<evidence type="ECO:0000313" key="3">
    <source>
        <dbReference type="EMBL" id="ODV56390.1"/>
    </source>
</evidence>
<feature type="domain" description="Cupin type-2" evidence="2">
    <location>
        <begin position="44"/>
        <end position="111"/>
    </location>
</feature>
<evidence type="ECO:0000256" key="1">
    <source>
        <dbReference type="ARBA" id="ARBA00022723"/>
    </source>
</evidence>
<dbReference type="SUPFAM" id="SSF51182">
    <property type="entry name" value="RmlC-like cupins"/>
    <property type="match status" value="1"/>
</dbReference>
<dbReference type="Proteomes" id="UP000094784">
    <property type="component" value="Unassembled WGS sequence"/>
</dbReference>
<protein>
    <submittedName>
        <fullName evidence="3">Cupin</fullName>
    </submittedName>
</protein>
<dbReference type="EMBL" id="MECQ01000001">
    <property type="protein sequence ID" value="ODV56390.1"/>
    <property type="molecule type" value="Genomic_DNA"/>
</dbReference>
<dbReference type="InterPro" id="IPR014710">
    <property type="entry name" value="RmlC-like_jellyroll"/>
</dbReference>
<proteinExistence type="predicted"/>
<name>A0A1E4R7F2_9BACI</name>
<dbReference type="OrthoDB" id="9797047at2"/>
<dbReference type="PANTHER" id="PTHR35848">
    <property type="entry name" value="OXALATE-BINDING PROTEIN"/>
    <property type="match status" value="1"/>
</dbReference>
<dbReference type="InterPro" id="IPR013096">
    <property type="entry name" value="Cupin_2"/>
</dbReference>
<dbReference type="RefSeq" id="WP_069481383.1">
    <property type="nucleotide sequence ID" value="NZ_JACUVP010000001.1"/>
</dbReference>
<keyword evidence="1" id="KW-0479">Metal-binding</keyword>
<dbReference type="Gene3D" id="2.60.120.10">
    <property type="entry name" value="Jelly Rolls"/>
    <property type="match status" value="1"/>
</dbReference>
<dbReference type="InterPro" id="IPR011051">
    <property type="entry name" value="RmlC_Cupin_sf"/>
</dbReference>
<comment type="caution">
    <text evidence="3">The sequence shown here is derived from an EMBL/GenBank/DDBJ whole genome shotgun (WGS) entry which is preliminary data.</text>
</comment>
<evidence type="ECO:0000313" key="4">
    <source>
        <dbReference type="Proteomes" id="UP000094784"/>
    </source>
</evidence>
<sequence>MTLKQLAREDLKNRIFHWPDIQEFREEEATKHIFYETPNTVGAIWCMRPGQTLPLHSHEKADDIWVVVEGTADYYPECGEMVQIKAGDVVVSRAGEKHGMTNNSSRDFIMLGIAGPTPIGFIAHKHH</sequence>
<dbReference type="PANTHER" id="PTHR35848:SF6">
    <property type="entry name" value="CUPIN TYPE-2 DOMAIN-CONTAINING PROTEIN"/>
    <property type="match status" value="1"/>
</dbReference>
<dbReference type="AlphaFoldDB" id="A0A1E4R7F2"/>
<reference evidence="3 4" key="1">
    <citation type="submission" date="2016-09" db="EMBL/GenBank/DDBJ databases">
        <title>Draft genome sequence of the soil isolate, Lysinibacillus fusiformis M5, a potential hypoxanthine producer.</title>
        <authorList>
            <person name="Gallegos-Monterrosa R."/>
            <person name="Maroti G."/>
            <person name="Balint B."/>
            <person name="Kovacs A.T."/>
        </authorList>
    </citation>
    <scope>NUCLEOTIDE SEQUENCE [LARGE SCALE GENOMIC DNA]</scope>
    <source>
        <strain evidence="3 4">M5</strain>
    </source>
</reference>
<evidence type="ECO:0000259" key="2">
    <source>
        <dbReference type="Pfam" id="PF07883"/>
    </source>
</evidence>
<accession>A0A1E4R7F2</accession>
<dbReference type="GO" id="GO:0046872">
    <property type="term" value="F:metal ion binding"/>
    <property type="evidence" value="ECO:0007669"/>
    <property type="project" value="UniProtKB-KW"/>
</dbReference>
<dbReference type="Pfam" id="PF07883">
    <property type="entry name" value="Cupin_2"/>
    <property type="match status" value="1"/>
</dbReference>
<organism evidence="3 4">
    <name type="scientific">Lysinibacillus fusiformis</name>
    <dbReference type="NCBI Taxonomy" id="28031"/>
    <lineage>
        <taxon>Bacteria</taxon>
        <taxon>Bacillati</taxon>
        <taxon>Bacillota</taxon>
        <taxon>Bacilli</taxon>
        <taxon>Bacillales</taxon>
        <taxon>Bacillaceae</taxon>
        <taxon>Lysinibacillus</taxon>
    </lineage>
</organism>